<evidence type="ECO:0000256" key="2">
    <source>
        <dbReference type="PROSITE-ProRule" id="PRU00169"/>
    </source>
</evidence>
<dbReference type="InterPro" id="IPR001789">
    <property type="entry name" value="Sig_transdc_resp-reg_receiver"/>
</dbReference>
<dbReference type="Pfam" id="PF00072">
    <property type="entry name" value="Response_reg"/>
    <property type="match status" value="1"/>
</dbReference>
<organism evidence="4 5">
    <name type="scientific">Anaeromyxobacter oryzae</name>
    <dbReference type="NCBI Taxonomy" id="2918170"/>
    <lineage>
        <taxon>Bacteria</taxon>
        <taxon>Pseudomonadati</taxon>
        <taxon>Myxococcota</taxon>
        <taxon>Myxococcia</taxon>
        <taxon>Myxococcales</taxon>
        <taxon>Cystobacterineae</taxon>
        <taxon>Anaeromyxobacteraceae</taxon>
        <taxon>Anaeromyxobacter</taxon>
    </lineage>
</organism>
<reference evidence="5" key="1">
    <citation type="journal article" date="2022" name="Int. J. Syst. Evol. Microbiol.">
        <title>Anaeromyxobacter oryzae sp. nov., Anaeromyxobacter diazotrophicus sp. nov. and Anaeromyxobacter paludicola sp. nov., isolated from paddy soils.</title>
        <authorList>
            <person name="Itoh H."/>
            <person name="Xu Z."/>
            <person name="Mise K."/>
            <person name="Masuda Y."/>
            <person name="Ushijima N."/>
            <person name="Hayakawa C."/>
            <person name="Shiratori Y."/>
            <person name="Senoo K."/>
        </authorList>
    </citation>
    <scope>NUCLEOTIDE SEQUENCE [LARGE SCALE GENOMIC DNA]</scope>
    <source>
        <strain evidence="5">Red232</strain>
    </source>
</reference>
<evidence type="ECO:0000259" key="3">
    <source>
        <dbReference type="PROSITE" id="PS50110"/>
    </source>
</evidence>
<dbReference type="SMART" id="SM00448">
    <property type="entry name" value="REC"/>
    <property type="match status" value="1"/>
</dbReference>
<dbReference type="PANTHER" id="PTHR44591:SF3">
    <property type="entry name" value="RESPONSE REGULATORY DOMAIN-CONTAINING PROTEIN"/>
    <property type="match status" value="1"/>
</dbReference>
<feature type="modified residue" description="4-aspartylphosphate" evidence="2">
    <location>
        <position position="51"/>
    </location>
</feature>
<keyword evidence="1 2" id="KW-0597">Phosphoprotein</keyword>
<dbReference type="InterPro" id="IPR050595">
    <property type="entry name" value="Bact_response_regulator"/>
</dbReference>
<dbReference type="PROSITE" id="PS50110">
    <property type="entry name" value="RESPONSE_REGULATORY"/>
    <property type="match status" value="1"/>
</dbReference>
<dbReference type="EMBL" id="AP025591">
    <property type="protein sequence ID" value="BDG02212.1"/>
    <property type="molecule type" value="Genomic_DNA"/>
</dbReference>
<gene>
    <name evidence="4" type="ORF">AMOR_12080</name>
</gene>
<accession>A0ABM7WRX5</accession>
<feature type="domain" description="Response regulatory" evidence="3">
    <location>
        <begin position="2"/>
        <end position="114"/>
    </location>
</feature>
<dbReference type="Gene3D" id="3.40.50.2300">
    <property type="match status" value="1"/>
</dbReference>
<dbReference type="RefSeq" id="WP_248359638.1">
    <property type="nucleotide sequence ID" value="NZ_AP025591.1"/>
</dbReference>
<dbReference type="SUPFAM" id="SSF52172">
    <property type="entry name" value="CheY-like"/>
    <property type="match status" value="1"/>
</dbReference>
<keyword evidence="5" id="KW-1185">Reference proteome</keyword>
<proteinExistence type="predicted"/>
<evidence type="ECO:0000256" key="1">
    <source>
        <dbReference type="ARBA" id="ARBA00022553"/>
    </source>
</evidence>
<dbReference type="InterPro" id="IPR011006">
    <property type="entry name" value="CheY-like_superfamily"/>
</dbReference>
<sequence>MRAFVVEDDPDQRDLVCHELERAGWSVEVAEDGIAALGTIRRVIPDVIVLDLRMPNLDGVQVLKLLRSTDVGRRIRVIVTTGGEVDEAVRALATAVLIKPFKIADLLRAVEPPTT</sequence>
<evidence type="ECO:0000313" key="5">
    <source>
        <dbReference type="Proteomes" id="UP001162891"/>
    </source>
</evidence>
<dbReference type="PANTHER" id="PTHR44591">
    <property type="entry name" value="STRESS RESPONSE REGULATOR PROTEIN 1"/>
    <property type="match status" value="1"/>
</dbReference>
<protein>
    <recommendedName>
        <fullName evidence="3">Response regulatory domain-containing protein</fullName>
    </recommendedName>
</protein>
<evidence type="ECO:0000313" key="4">
    <source>
        <dbReference type="EMBL" id="BDG02212.1"/>
    </source>
</evidence>
<name>A0ABM7WRX5_9BACT</name>
<dbReference type="Proteomes" id="UP001162891">
    <property type="component" value="Chromosome"/>
</dbReference>